<dbReference type="PANTHER" id="PTHR24291:SF201">
    <property type="entry name" value="CYTOCHROME P450, FAMILY 4, SUBFAMILY B, POLYPEPTIDE 7"/>
    <property type="match status" value="1"/>
</dbReference>
<evidence type="ECO:0000256" key="2">
    <source>
        <dbReference type="ARBA" id="ARBA00023004"/>
    </source>
</evidence>
<dbReference type="GO" id="GO:0004497">
    <property type="term" value="F:monooxygenase activity"/>
    <property type="evidence" value="ECO:0007669"/>
    <property type="project" value="InterPro"/>
</dbReference>
<keyword evidence="6" id="KW-1185">Reference proteome</keyword>
<dbReference type="GO" id="GO:0005506">
    <property type="term" value="F:iron ion binding"/>
    <property type="evidence" value="ECO:0007669"/>
    <property type="project" value="InterPro"/>
</dbReference>
<feature type="binding site" description="axial binding residue" evidence="3">
    <location>
        <position position="424"/>
    </location>
    <ligand>
        <name>heme</name>
        <dbReference type="ChEBI" id="CHEBI:30413"/>
    </ligand>
    <ligandPart>
        <name>Fe</name>
        <dbReference type="ChEBI" id="CHEBI:18248"/>
    </ligandPart>
</feature>
<dbReference type="GO" id="GO:0016705">
    <property type="term" value="F:oxidoreductase activity, acting on paired donors, with incorporation or reduction of molecular oxygen"/>
    <property type="evidence" value="ECO:0007669"/>
    <property type="project" value="InterPro"/>
</dbReference>
<comment type="similarity">
    <text evidence="1">Belongs to the cytochrome P450 family.</text>
</comment>
<dbReference type="Gene3D" id="1.10.630.10">
    <property type="entry name" value="Cytochrome P450"/>
    <property type="match status" value="1"/>
</dbReference>
<evidence type="ECO:0000256" key="1">
    <source>
        <dbReference type="ARBA" id="ARBA00010617"/>
    </source>
</evidence>
<dbReference type="Ensembl" id="ENSSMRT00000027649.1">
    <property type="protein sequence ID" value="ENSSMRP00000023613.1"/>
    <property type="gene ID" value="ENSSMRG00000018313.1"/>
</dbReference>
<evidence type="ECO:0000256" key="4">
    <source>
        <dbReference type="SAM" id="Phobius"/>
    </source>
</evidence>
<name>A0A8D0DY67_SALMN</name>
<reference evidence="5" key="2">
    <citation type="submission" date="2025-09" db="UniProtKB">
        <authorList>
            <consortium name="Ensembl"/>
        </authorList>
    </citation>
    <scope>IDENTIFICATION</scope>
</reference>
<dbReference type="AlphaFoldDB" id="A0A8D0DY67"/>
<keyword evidence="3" id="KW-0479">Metal-binding</keyword>
<reference evidence="5" key="1">
    <citation type="submission" date="2025-08" db="UniProtKB">
        <authorList>
            <consortium name="Ensembl"/>
        </authorList>
    </citation>
    <scope>IDENTIFICATION</scope>
</reference>
<dbReference type="InterPro" id="IPR036396">
    <property type="entry name" value="Cyt_P450_sf"/>
</dbReference>
<dbReference type="Proteomes" id="UP000694421">
    <property type="component" value="Unplaced"/>
</dbReference>
<dbReference type="PANTHER" id="PTHR24291">
    <property type="entry name" value="CYTOCHROME P450 FAMILY 4"/>
    <property type="match status" value="1"/>
</dbReference>
<keyword evidence="4" id="KW-0812">Transmembrane</keyword>
<dbReference type="OMA" id="LSIAHEW"/>
<keyword evidence="4" id="KW-0472">Membrane</keyword>
<comment type="cofactor">
    <cofactor evidence="3">
        <name>heme</name>
        <dbReference type="ChEBI" id="CHEBI:30413"/>
    </cofactor>
</comment>
<dbReference type="SUPFAM" id="SSF48264">
    <property type="entry name" value="Cytochrome P450"/>
    <property type="match status" value="1"/>
</dbReference>
<dbReference type="GeneTree" id="ENSGT00940000161527"/>
<dbReference type="GO" id="GO:0020037">
    <property type="term" value="F:heme binding"/>
    <property type="evidence" value="ECO:0007669"/>
    <property type="project" value="InterPro"/>
</dbReference>
<evidence type="ECO:0000313" key="6">
    <source>
        <dbReference type="Proteomes" id="UP000694421"/>
    </source>
</evidence>
<accession>A0A8D0DY67</accession>
<evidence type="ECO:0000313" key="5">
    <source>
        <dbReference type="Ensembl" id="ENSSMRP00000023613.1"/>
    </source>
</evidence>
<keyword evidence="3" id="KW-0349">Heme</keyword>
<dbReference type="Pfam" id="PF00067">
    <property type="entry name" value="p450"/>
    <property type="match status" value="2"/>
</dbReference>
<dbReference type="PRINTS" id="PR00385">
    <property type="entry name" value="P450"/>
</dbReference>
<organism evidence="5 6">
    <name type="scientific">Salvator merianae</name>
    <name type="common">Argentine black and white tegu</name>
    <name type="synonym">Tupinambis merianae</name>
    <dbReference type="NCBI Taxonomy" id="96440"/>
    <lineage>
        <taxon>Eukaryota</taxon>
        <taxon>Metazoa</taxon>
        <taxon>Chordata</taxon>
        <taxon>Craniata</taxon>
        <taxon>Vertebrata</taxon>
        <taxon>Euteleostomi</taxon>
        <taxon>Lepidosauria</taxon>
        <taxon>Squamata</taxon>
        <taxon>Bifurcata</taxon>
        <taxon>Unidentata</taxon>
        <taxon>Episquamata</taxon>
        <taxon>Laterata</taxon>
        <taxon>Teiioidea</taxon>
        <taxon>Teiidae</taxon>
        <taxon>Salvator</taxon>
    </lineage>
</organism>
<dbReference type="InterPro" id="IPR002401">
    <property type="entry name" value="Cyt_P450_E_grp-I"/>
</dbReference>
<keyword evidence="2 3" id="KW-0408">Iron</keyword>
<dbReference type="InterPro" id="IPR001128">
    <property type="entry name" value="Cyt_P450"/>
</dbReference>
<dbReference type="PRINTS" id="PR00463">
    <property type="entry name" value="EP450I"/>
</dbReference>
<dbReference type="InterPro" id="IPR050196">
    <property type="entry name" value="Cytochrome_P450_Monoox"/>
</dbReference>
<proteinExistence type="inferred from homology"/>
<sequence>MFSILERTVTAHLLHLLIGATFVLGLLKVAQLYWKRLELLKTFKNFPGPPSCSLYSQSRQIKREEEFSKVLEWSKQYPYAYSRWFTSFNASLIIHHPDYVKAVFGRRDPKNPSAYGFLIPWIGKGLLLLNGRKWFQHRRLLTPGFHYEILKPYVALIADSTKIMLDKWEKLIEKDATKPVEVFEHVTLLTLESLMKCAFSYRKSTQMGYHCPYESLKLQYLNSSSSATDKIIEERKKSLQKKGNLEKIQQKRYLDFLDILLCATDENGVQLSDEDIRAEVDTFMFEGHDTTASGISWILYAMAQNQECQQKCREEIKNTLGDRDTVQWDDLGKIPYTTMCIKESLRLYPPVFIVSRQLNTPITFCDGRTLPAGTKVSINIYSVHRNPTFWPDPEVFDPMRFAPEKSSQRHSFAFIPFAAGARNCIGKQFAMNEMKVALAQTLLRFEIWPDAARVPVPVPQLVLKSANGIHLFLKKLN</sequence>
<feature type="transmembrane region" description="Helical" evidence="4">
    <location>
        <begin position="12"/>
        <end position="34"/>
    </location>
</feature>
<evidence type="ECO:0000256" key="3">
    <source>
        <dbReference type="PIRSR" id="PIRSR602401-1"/>
    </source>
</evidence>
<protein>
    <recommendedName>
        <fullName evidence="7">Cytochrome P450</fullName>
    </recommendedName>
</protein>
<evidence type="ECO:0008006" key="7">
    <source>
        <dbReference type="Google" id="ProtNLM"/>
    </source>
</evidence>
<keyword evidence="4" id="KW-1133">Transmembrane helix</keyword>